<dbReference type="AlphaFoldDB" id="A0A0E9UZM0"/>
<sequence length="53" mass="6259">MRKLEPQESERERRESMPAFTITVIHRHEIRRATKASQTISIHTIHNSKATFT</sequence>
<reference evidence="1" key="1">
    <citation type="submission" date="2014-11" db="EMBL/GenBank/DDBJ databases">
        <authorList>
            <person name="Amaro Gonzalez C."/>
        </authorList>
    </citation>
    <scope>NUCLEOTIDE SEQUENCE</scope>
</reference>
<protein>
    <submittedName>
        <fullName evidence="1">Uncharacterized protein</fullName>
    </submittedName>
</protein>
<accession>A0A0E9UZM0</accession>
<evidence type="ECO:0000313" key="1">
    <source>
        <dbReference type="EMBL" id="JAH70650.1"/>
    </source>
</evidence>
<reference evidence="1" key="2">
    <citation type="journal article" date="2015" name="Fish Shellfish Immunol.">
        <title>Early steps in the European eel (Anguilla anguilla)-Vibrio vulnificus interaction in the gills: Role of the RtxA13 toxin.</title>
        <authorList>
            <person name="Callol A."/>
            <person name="Pajuelo D."/>
            <person name="Ebbesson L."/>
            <person name="Teles M."/>
            <person name="MacKenzie S."/>
            <person name="Amaro C."/>
        </authorList>
    </citation>
    <scope>NUCLEOTIDE SEQUENCE</scope>
</reference>
<organism evidence="1">
    <name type="scientific">Anguilla anguilla</name>
    <name type="common">European freshwater eel</name>
    <name type="synonym">Muraena anguilla</name>
    <dbReference type="NCBI Taxonomy" id="7936"/>
    <lineage>
        <taxon>Eukaryota</taxon>
        <taxon>Metazoa</taxon>
        <taxon>Chordata</taxon>
        <taxon>Craniata</taxon>
        <taxon>Vertebrata</taxon>
        <taxon>Euteleostomi</taxon>
        <taxon>Actinopterygii</taxon>
        <taxon>Neopterygii</taxon>
        <taxon>Teleostei</taxon>
        <taxon>Anguilliformes</taxon>
        <taxon>Anguillidae</taxon>
        <taxon>Anguilla</taxon>
    </lineage>
</organism>
<proteinExistence type="predicted"/>
<dbReference type="EMBL" id="GBXM01037927">
    <property type="protein sequence ID" value="JAH70650.1"/>
    <property type="molecule type" value="Transcribed_RNA"/>
</dbReference>
<name>A0A0E9UZM0_ANGAN</name>